<organism evidence="3 4">
    <name type="scientific">Nocardia cyriacigeorgica</name>
    <dbReference type="NCBI Taxonomy" id="135487"/>
    <lineage>
        <taxon>Bacteria</taxon>
        <taxon>Bacillati</taxon>
        <taxon>Actinomycetota</taxon>
        <taxon>Actinomycetes</taxon>
        <taxon>Mycobacteriales</taxon>
        <taxon>Nocardiaceae</taxon>
        <taxon>Nocardia</taxon>
    </lineage>
</organism>
<evidence type="ECO:0000313" key="4">
    <source>
        <dbReference type="Proteomes" id="UP000290439"/>
    </source>
</evidence>
<dbReference type="InterPro" id="IPR011008">
    <property type="entry name" value="Dimeric_a/b-barrel"/>
</dbReference>
<dbReference type="InterPro" id="IPR052936">
    <property type="entry name" value="Jasmonate_Hydroxylase-like"/>
</dbReference>
<feature type="region of interest" description="Disordered" evidence="1">
    <location>
        <begin position="106"/>
        <end position="128"/>
    </location>
</feature>
<evidence type="ECO:0000256" key="1">
    <source>
        <dbReference type="SAM" id="MobiDB-lite"/>
    </source>
</evidence>
<gene>
    <name evidence="3" type="primary">yqjZ</name>
    <name evidence="3" type="ORF">NCTC10797_03794</name>
</gene>
<evidence type="ECO:0000313" key="3">
    <source>
        <dbReference type="EMBL" id="VFB00003.1"/>
    </source>
</evidence>
<dbReference type="Pfam" id="PF03992">
    <property type="entry name" value="ABM"/>
    <property type="match status" value="1"/>
</dbReference>
<dbReference type="Proteomes" id="UP000290439">
    <property type="component" value="Chromosome"/>
</dbReference>
<dbReference type="SUPFAM" id="SSF54909">
    <property type="entry name" value="Dimeric alpha+beta barrel"/>
    <property type="match status" value="1"/>
</dbReference>
<evidence type="ECO:0000259" key="2">
    <source>
        <dbReference type="Pfam" id="PF03992"/>
    </source>
</evidence>
<dbReference type="InterPro" id="IPR007138">
    <property type="entry name" value="ABM_dom"/>
</dbReference>
<dbReference type="PANTHER" id="PTHR37811">
    <property type="entry name" value="BLL5343 PROTEIN"/>
    <property type="match status" value="1"/>
</dbReference>
<accession>A0A4U8W2A7</accession>
<feature type="domain" description="ABM" evidence="2">
    <location>
        <begin position="8"/>
        <end position="81"/>
    </location>
</feature>
<reference evidence="3 4" key="1">
    <citation type="submission" date="2019-02" db="EMBL/GenBank/DDBJ databases">
        <authorList>
            <consortium name="Pathogen Informatics"/>
        </authorList>
    </citation>
    <scope>NUCLEOTIDE SEQUENCE [LARGE SCALE GENOMIC DNA]</scope>
    <source>
        <strain evidence="3 4">3012STDY6756504</strain>
    </source>
</reference>
<dbReference type="RefSeq" id="WP_232052239.1">
    <property type="nucleotide sequence ID" value="NZ_JADLPI010000001.1"/>
</dbReference>
<dbReference type="PANTHER" id="PTHR37811:SF2">
    <property type="entry name" value="ABM DOMAIN-CONTAINING PROTEIN"/>
    <property type="match status" value="1"/>
</dbReference>
<dbReference type="EMBL" id="LR215973">
    <property type="protein sequence ID" value="VFB00003.1"/>
    <property type="molecule type" value="Genomic_DNA"/>
</dbReference>
<name>A0A4U8W2A7_9NOCA</name>
<proteinExistence type="predicted"/>
<protein>
    <recommendedName>
        <fullName evidence="2">ABM domain-containing protein</fullName>
    </recommendedName>
</protein>
<sequence>MTDEHPQIVTIFRSRLRPDAEANGYSAMADRMEERARTMPGFREIKTYTAADGERVSIVVFDNRTDHDRWRADPEHRRAQQLGRTDFYSEYSVTVCEQVRHHGFRHVPEPVSAPAPVNDGPDTARDEA</sequence>
<dbReference type="Gene3D" id="3.30.70.100">
    <property type="match status" value="1"/>
</dbReference>
<dbReference type="AlphaFoldDB" id="A0A4U8W2A7"/>